<organism evidence="2 3">
    <name type="scientific">Synaphobranchus kaupii</name>
    <name type="common">Kaup's arrowtooth eel</name>
    <dbReference type="NCBI Taxonomy" id="118154"/>
    <lineage>
        <taxon>Eukaryota</taxon>
        <taxon>Metazoa</taxon>
        <taxon>Chordata</taxon>
        <taxon>Craniata</taxon>
        <taxon>Vertebrata</taxon>
        <taxon>Euteleostomi</taxon>
        <taxon>Actinopterygii</taxon>
        <taxon>Neopterygii</taxon>
        <taxon>Teleostei</taxon>
        <taxon>Anguilliformes</taxon>
        <taxon>Synaphobranchidae</taxon>
        <taxon>Synaphobranchus</taxon>
    </lineage>
</organism>
<sequence>MPNLQSRSVIIVQVGPQPRPTVCNVSRELVGDASHHDMRNPDVRAGLHVVVPALAYTGNRPFVLPSGCGVSVPTSRPRSPLALGCRFFVHTCGGEAALPGQLTSQLLSVTQRGYYPVHGGARAFGKVLPLIRYPPDLNMRVASADDSRARRPRRTQPCSAGSGRVTASSLPVAIVVL</sequence>
<feature type="region of interest" description="Disordered" evidence="1">
    <location>
        <begin position="143"/>
        <end position="163"/>
    </location>
</feature>
<proteinExistence type="predicted"/>
<evidence type="ECO:0000256" key="1">
    <source>
        <dbReference type="SAM" id="MobiDB-lite"/>
    </source>
</evidence>
<evidence type="ECO:0000313" key="3">
    <source>
        <dbReference type="Proteomes" id="UP001152622"/>
    </source>
</evidence>
<gene>
    <name evidence="2" type="ORF">SKAU_G00272480</name>
</gene>
<name>A0A9Q1IQQ4_SYNKA</name>
<reference evidence="2" key="1">
    <citation type="journal article" date="2023" name="Science">
        <title>Genome structures resolve the early diversification of teleost fishes.</title>
        <authorList>
            <person name="Parey E."/>
            <person name="Louis A."/>
            <person name="Montfort J."/>
            <person name="Bouchez O."/>
            <person name="Roques C."/>
            <person name="Iampietro C."/>
            <person name="Lluch J."/>
            <person name="Castinel A."/>
            <person name="Donnadieu C."/>
            <person name="Desvignes T."/>
            <person name="Floi Bucao C."/>
            <person name="Jouanno E."/>
            <person name="Wen M."/>
            <person name="Mejri S."/>
            <person name="Dirks R."/>
            <person name="Jansen H."/>
            <person name="Henkel C."/>
            <person name="Chen W.J."/>
            <person name="Zahm M."/>
            <person name="Cabau C."/>
            <person name="Klopp C."/>
            <person name="Thompson A.W."/>
            <person name="Robinson-Rechavi M."/>
            <person name="Braasch I."/>
            <person name="Lecointre G."/>
            <person name="Bobe J."/>
            <person name="Postlethwait J.H."/>
            <person name="Berthelot C."/>
            <person name="Roest Crollius H."/>
            <person name="Guiguen Y."/>
        </authorList>
    </citation>
    <scope>NUCLEOTIDE SEQUENCE</scope>
    <source>
        <strain evidence="2">WJC10195</strain>
    </source>
</reference>
<evidence type="ECO:0000313" key="2">
    <source>
        <dbReference type="EMBL" id="KAJ8348659.1"/>
    </source>
</evidence>
<dbReference type="AlphaFoldDB" id="A0A9Q1IQQ4"/>
<dbReference type="Proteomes" id="UP001152622">
    <property type="component" value="Chromosome 10"/>
</dbReference>
<dbReference type="EMBL" id="JAINUF010000010">
    <property type="protein sequence ID" value="KAJ8348659.1"/>
    <property type="molecule type" value="Genomic_DNA"/>
</dbReference>
<protein>
    <submittedName>
        <fullName evidence="2">Uncharacterized protein</fullName>
    </submittedName>
</protein>
<comment type="caution">
    <text evidence="2">The sequence shown here is derived from an EMBL/GenBank/DDBJ whole genome shotgun (WGS) entry which is preliminary data.</text>
</comment>
<accession>A0A9Q1IQQ4</accession>
<keyword evidence="3" id="KW-1185">Reference proteome</keyword>